<dbReference type="Pfam" id="PF01041">
    <property type="entry name" value="DegT_DnrJ_EryC1"/>
    <property type="match status" value="1"/>
</dbReference>
<evidence type="ECO:0000313" key="3">
    <source>
        <dbReference type="Proteomes" id="UP000439022"/>
    </source>
</evidence>
<dbReference type="Proteomes" id="UP000439022">
    <property type="component" value="Unassembled WGS sequence"/>
</dbReference>
<dbReference type="SUPFAM" id="SSF53383">
    <property type="entry name" value="PLP-dependent transferases"/>
    <property type="match status" value="1"/>
</dbReference>
<evidence type="ECO:0000256" key="1">
    <source>
        <dbReference type="RuleBase" id="RU004508"/>
    </source>
</evidence>
<name>A0A6A8GMA3_9EURY</name>
<evidence type="ECO:0008006" key="4">
    <source>
        <dbReference type="Google" id="ProtNLM"/>
    </source>
</evidence>
<dbReference type="GO" id="GO:0000271">
    <property type="term" value="P:polysaccharide biosynthetic process"/>
    <property type="evidence" value="ECO:0007669"/>
    <property type="project" value="TreeGrafter"/>
</dbReference>
<comment type="caution">
    <text evidence="2">The sequence shown here is derived from an EMBL/GenBank/DDBJ whole genome shotgun (WGS) entry which is preliminary data.</text>
</comment>
<dbReference type="PIRSF" id="PIRSF000390">
    <property type="entry name" value="PLP_StrS"/>
    <property type="match status" value="1"/>
</dbReference>
<dbReference type="InterPro" id="IPR015421">
    <property type="entry name" value="PyrdxlP-dep_Trfase_major"/>
</dbReference>
<accession>A0A6A8GMA3</accession>
<organism evidence="2 3">
    <name type="scientific">Haloferax litoreum</name>
    <dbReference type="NCBI Taxonomy" id="2666140"/>
    <lineage>
        <taxon>Archaea</taxon>
        <taxon>Methanobacteriati</taxon>
        <taxon>Methanobacteriota</taxon>
        <taxon>Stenosarchaea group</taxon>
        <taxon>Halobacteria</taxon>
        <taxon>Halobacteriales</taxon>
        <taxon>Haloferacaceae</taxon>
        <taxon>Haloferax</taxon>
    </lineage>
</organism>
<dbReference type="EMBL" id="WKJO01000001">
    <property type="protein sequence ID" value="MRX22820.1"/>
    <property type="molecule type" value="Genomic_DNA"/>
</dbReference>
<proteinExistence type="inferred from homology"/>
<keyword evidence="1" id="KW-0663">Pyridoxal phosphate</keyword>
<gene>
    <name evidence="2" type="ORF">GJR96_12770</name>
</gene>
<dbReference type="InterPro" id="IPR015422">
    <property type="entry name" value="PyrdxlP-dep_Trfase_small"/>
</dbReference>
<dbReference type="RefSeq" id="WP_151163271.1">
    <property type="nucleotide sequence ID" value="NZ_WKJO01000001.1"/>
</dbReference>
<dbReference type="PANTHER" id="PTHR30244:SF34">
    <property type="entry name" value="DTDP-4-AMINO-4,6-DIDEOXYGALACTOSE TRANSAMINASE"/>
    <property type="match status" value="1"/>
</dbReference>
<dbReference type="InterPro" id="IPR000653">
    <property type="entry name" value="DegT/StrS_aminotransferase"/>
</dbReference>
<dbReference type="Gene3D" id="3.40.640.10">
    <property type="entry name" value="Type I PLP-dependent aspartate aminotransferase-like (Major domain)"/>
    <property type="match status" value="1"/>
</dbReference>
<evidence type="ECO:0000313" key="2">
    <source>
        <dbReference type="EMBL" id="MRX22820.1"/>
    </source>
</evidence>
<dbReference type="InterPro" id="IPR015424">
    <property type="entry name" value="PyrdxlP-dep_Trfase"/>
</dbReference>
<dbReference type="Gene3D" id="3.90.1150.10">
    <property type="entry name" value="Aspartate Aminotransferase, domain 1"/>
    <property type="match status" value="1"/>
</dbReference>
<keyword evidence="3" id="KW-1185">Reference proteome</keyword>
<sequence>MIPLGSPQIDEQTVSRVKGLLESGLLSTGEVVSEFESELCSLVGRSYGVGVSSGSIALEMALESVFESGDAIAISPYNCGAVLYATLRAGLEPVFVDAEPETCCIDPMQLANVETELDGILVAHLFGQPGKMDQLLSVGDDLGATVVEDFAQAPGASYRGQPVGSFGEVSVCSFGATKNLTTAEGGIIVTDNQTLSRQVSSRRSNTSDTAFLPRSVRMNDIEAAIGLGQLRNYPRVVEQKRRVAEVYLNTITTGKLPKTIDGSTHVYHGFPLRHSEADELATHLEKNDIGTSRLYSNPLHKYKASPITDESFSVAERLSDEIVLLPIHGGISLSEAETVSSIVNAF</sequence>
<reference evidence="2 3" key="1">
    <citation type="submission" date="2019-11" db="EMBL/GenBank/DDBJ databases">
        <title>Whole genome sequence of Haloferax sp. MBLA0076.</title>
        <authorList>
            <person name="Seo M.-J."/>
            <person name="Cho E.-S."/>
        </authorList>
    </citation>
    <scope>NUCLEOTIDE SEQUENCE [LARGE SCALE GENOMIC DNA]</scope>
    <source>
        <strain evidence="2 3">MBLA0076</strain>
    </source>
</reference>
<dbReference type="PANTHER" id="PTHR30244">
    <property type="entry name" value="TRANSAMINASE"/>
    <property type="match status" value="1"/>
</dbReference>
<dbReference type="GO" id="GO:0030170">
    <property type="term" value="F:pyridoxal phosphate binding"/>
    <property type="evidence" value="ECO:0007669"/>
    <property type="project" value="TreeGrafter"/>
</dbReference>
<dbReference type="AlphaFoldDB" id="A0A6A8GMA3"/>
<comment type="similarity">
    <text evidence="1">Belongs to the DegT/DnrJ/EryC1 family.</text>
</comment>
<dbReference type="GO" id="GO:0008483">
    <property type="term" value="F:transaminase activity"/>
    <property type="evidence" value="ECO:0007669"/>
    <property type="project" value="TreeGrafter"/>
</dbReference>
<protein>
    <recommendedName>
        <fullName evidence="4">DegT/DnrJ/EryC1/StrS family aminotransferase</fullName>
    </recommendedName>
</protein>